<evidence type="ECO:0000256" key="3">
    <source>
        <dbReference type="ARBA" id="ARBA00022630"/>
    </source>
</evidence>
<accession>A0A2G9RVV7</accession>
<dbReference type="PIRSF" id="PIRSF000332">
    <property type="entry name" value="FMO"/>
    <property type="match status" value="1"/>
</dbReference>
<dbReference type="GO" id="GO:0050661">
    <property type="term" value="F:NADP binding"/>
    <property type="evidence" value="ECO:0007669"/>
    <property type="project" value="InterPro"/>
</dbReference>
<organism evidence="8 9">
    <name type="scientific">Aquarana catesbeiana</name>
    <name type="common">American bullfrog</name>
    <name type="synonym">Rana catesbeiana</name>
    <dbReference type="NCBI Taxonomy" id="8400"/>
    <lineage>
        <taxon>Eukaryota</taxon>
        <taxon>Metazoa</taxon>
        <taxon>Chordata</taxon>
        <taxon>Craniata</taxon>
        <taxon>Vertebrata</taxon>
        <taxon>Euteleostomi</taxon>
        <taxon>Amphibia</taxon>
        <taxon>Batrachia</taxon>
        <taxon>Anura</taxon>
        <taxon>Neobatrachia</taxon>
        <taxon>Ranoidea</taxon>
        <taxon>Ranidae</taxon>
        <taxon>Aquarana</taxon>
    </lineage>
</organism>
<feature type="non-terminal residue" evidence="8">
    <location>
        <position position="322"/>
    </location>
</feature>
<dbReference type="AlphaFoldDB" id="A0A2G9RVV7"/>
<reference evidence="9" key="1">
    <citation type="journal article" date="2017" name="Nat. Commun.">
        <title>The North American bullfrog draft genome provides insight into hormonal regulation of long noncoding RNA.</title>
        <authorList>
            <person name="Hammond S.A."/>
            <person name="Warren R.L."/>
            <person name="Vandervalk B.P."/>
            <person name="Kucuk E."/>
            <person name="Khan H."/>
            <person name="Gibb E.A."/>
            <person name="Pandoh P."/>
            <person name="Kirk H."/>
            <person name="Zhao Y."/>
            <person name="Jones M."/>
            <person name="Mungall A.J."/>
            <person name="Coope R."/>
            <person name="Pleasance S."/>
            <person name="Moore R.A."/>
            <person name="Holt R.A."/>
            <person name="Round J.M."/>
            <person name="Ohora S."/>
            <person name="Walle B.V."/>
            <person name="Veldhoen N."/>
            <person name="Helbing C.C."/>
            <person name="Birol I."/>
        </authorList>
    </citation>
    <scope>NUCLEOTIDE SEQUENCE [LARGE SCALE GENOMIC DNA]</scope>
</reference>
<keyword evidence="9" id="KW-1185">Reference proteome</keyword>
<keyword evidence="3" id="KW-0285">Flavoprotein</keyword>
<dbReference type="InterPro" id="IPR000960">
    <property type="entry name" value="Flavin_mOase"/>
</dbReference>
<dbReference type="GO" id="GO:0004499">
    <property type="term" value="F:N,N-dimethylaniline monooxygenase activity"/>
    <property type="evidence" value="ECO:0007669"/>
    <property type="project" value="InterPro"/>
</dbReference>
<evidence type="ECO:0000313" key="8">
    <source>
        <dbReference type="EMBL" id="PIO31992.1"/>
    </source>
</evidence>
<dbReference type="InterPro" id="IPR050346">
    <property type="entry name" value="FMO-like"/>
</dbReference>
<evidence type="ECO:0000256" key="1">
    <source>
        <dbReference type="ARBA" id="ARBA00001974"/>
    </source>
</evidence>
<evidence type="ECO:0000256" key="7">
    <source>
        <dbReference type="ARBA" id="ARBA00023033"/>
    </source>
</evidence>
<dbReference type="Pfam" id="PF00743">
    <property type="entry name" value="FMO-like"/>
    <property type="match status" value="1"/>
</dbReference>
<comment type="similarity">
    <text evidence="2">Belongs to the FMO family.</text>
</comment>
<dbReference type="Proteomes" id="UP000228934">
    <property type="component" value="Unassembled WGS sequence"/>
</dbReference>
<evidence type="ECO:0000256" key="6">
    <source>
        <dbReference type="ARBA" id="ARBA00023002"/>
    </source>
</evidence>
<gene>
    <name evidence="8" type="ORF">AB205_0115190</name>
</gene>
<dbReference type="InterPro" id="IPR036188">
    <property type="entry name" value="FAD/NAD-bd_sf"/>
</dbReference>
<comment type="cofactor">
    <cofactor evidence="1">
        <name>FAD</name>
        <dbReference type="ChEBI" id="CHEBI:57692"/>
    </cofactor>
</comment>
<evidence type="ECO:0000256" key="2">
    <source>
        <dbReference type="ARBA" id="ARBA00009183"/>
    </source>
</evidence>
<dbReference type="GO" id="GO:0050660">
    <property type="term" value="F:flavin adenine dinucleotide binding"/>
    <property type="evidence" value="ECO:0007669"/>
    <property type="project" value="InterPro"/>
</dbReference>
<sequence>MEFPDFAFDPSLPSFIHHSEVLKYLEDYTDRFSIRPHIKFNTKVVSVIPVLGEGKNSEISWDATFQTLDNGDPVTERFDAIMVCVGYPEVFSFHSVVVQGAGPSGFDISLELSPHAKHVYLSHRSSPLQWIPPANLSFVPPVVRATANSLICEDGSEIMADTLIFCTGYKYTYPFLLTSSYTMDNQKIDRRDKMKRKNVDKLMELKSGKGFKKNEENSQVNETLTVKSVLPRVDLLEDEDIVGTNAEQGHYPPLYKHLFHARYPTLGFIGAVKFVLPFPLFHFQVQFFLFVLEGKFQLPPPDKMLSESREEVLKTQNSGIPL</sequence>
<protein>
    <submittedName>
        <fullName evidence="8">Uncharacterized protein</fullName>
    </submittedName>
</protein>
<dbReference type="EMBL" id="KV931507">
    <property type="protein sequence ID" value="PIO31992.1"/>
    <property type="molecule type" value="Genomic_DNA"/>
</dbReference>
<evidence type="ECO:0000256" key="5">
    <source>
        <dbReference type="ARBA" id="ARBA00022857"/>
    </source>
</evidence>
<dbReference type="SUPFAM" id="SSF51905">
    <property type="entry name" value="FAD/NAD(P)-binding domain"/>
    <property type="match status" value="2"/>
</dbReference>
<keyword evidence="5" id="KW-0521">NADP</keyword>
<dbReference type="OrthoDB" id="66881at2759"/>
<keyword evidence="4" id="KW-0274">FAD</keyword>
<keyword evidence="6" id="KW-0560">Oxidoreductase</keyword>
<evidence type="ECO:0000256" key="4">
    <source>
        <dbReference type="ARBA" id="ARBA00022827"/>
    </source>
</evidence>
<proteinExistence type="inferred from homology"/>
<name>A0A2G9RVV7_AQUCT</name>
<dbReference type="Gene3D" id="3.50.50.60">
    <property type="entry name" value="FAD/NAD(P)-binding domain"/>
    <property type="match status" value="3"/>
</dbReference>
<evidence type="ECO:0000313" key="9">
    <source>
        <dbReference type="Proteomes" id="UP000228934"/>
    </source>
</evidence>
<dbReference type="InterPro" id="IPR020946">
    <property type="entry name" value="Flavin_mOase-like"/>
</dbReference>
<dbReference type="PANTHER" id="PTHR23023">
    <property type="entry name" value="DIMETHYLANILINE MONOOXYGENASE"/>
    <property type="match status" value="1"/>
</dbReference>
<keyword evidence="7" id="KW-0503">Monooxygenase</keyword>